<reference evidence="1 2" key="1">
    <citation type="journal article" date="2022" name="Hortic Res">
        <title>A haplotype resolved chromosomal level avocado genome allows analysis of novel avocado genes.</title>
        <authorList>
            <person name="Nath O."/>
            <person name="Fletcher S.J."/>
            <person name="Hayward A."/>
            <person name="Shaw L.M."/>
            <person name="Masouleh A.K."/>
            <person name="Furtado A."/>
            <person name="Henry R.J."/>
            <person name="Mitter N."/>
        </authorList>
    </citation>
    <scope>NUCLEOTIDE SEQUENCE [LARGE SCALE GENOMIC DNA]</scope>
    <source>
        <strain evidence="2">cv. Hass</strain>
    </source>
</reference>
<sequence length="71" mass="8016">MGFDHFASLSVCEGFRQGHYTLLMESLAVLRKKNKTFGGDGDASEKRWKFVGKEKTDEDKGLKRMEGTSVE</sequence>
<organism evidence="1 2">
    <name type="scientific">Persea americana</name>
    <name type="common">Avocado</name>
    <dbReference type="NCBI Taxonomy" id="3435"/>
    <lineage>
        <taxon>Eukaryota</taxon>
        <taxon>Viridiplantae</taxon>
        <taxon>Streptophyta</taxon>
        <taxon>Embryophyta</taxon>
        <taxon>Tracheophyta</taxon>
        <taxon>Spermatophyta</taxon>
        <taxon>Magnoliopsida</taxon>
        <taxon>Magnoliidae</taxon>
        <taxon>Laurales</taxon>
        <taxon>Lauraceae</taxon>
        <taxon>Persea</taxon>
    </lineage>
</organism>
<name>A0ACC2KHQ4_PERAE</name>
<comment type="caution">
    <text evidence="1">The sequence shown here is derived from an EMBL/GenBank/DDBJ whole genome shotgun (WGS) entry which is preliminary data.</text>
</comment>
<protein>
    <submittedName>
        <fullName evidence="1">Uncharacterized protein</fullName>
    </submittedName>
</protein>
<gene>
    <name evidence="1" type="ORF">MRB53_029140</name>
</gene>
<dbReference type="EMBL" id="CM056817">
    <property type="protein sequence ID" value="KAJ8620611.1"/>
    <property type="molecule type" value="Genomic_DNA"/>
</dbReference>
<evidence type="ECO:0000313" key="1">
    <source>
        <dbReference type="EMBL" id="KAJ8620611.1"/>
    </source>
</evidence>
<accession>A0ACC2KHQ4</accession>
<keyword evidence="2" id="KW-1185">Reference proteome</keyword>
<evidence type="ECO:0000313" key="2">
    <source>
        <dbReference type="Proteomes" id="UP001234297"/>
    </source>
</evidence>
<dbReference type="Proteomes" id="UP001234297">
    <property type="component" value="Chromosome 9"/>
</dbReference>
<proteinExistence type="predicted"/>